<evidence type="ECO:0000256" key="1">
    <source>
        <dbReference type="SAM" id="MobiDB-lite"/>
    </source>
</evidence>
<accession>A0A7X6KW79</accession>
<proteinExistence type="predicted"/>
<dbReference type="AlphaFoldDB" id="A0A7X6KW79"/>
<comment type="caution">
    <text evidence="2">The sequence shown here is derived from an EMBL/GenBank/DDBJ whole genome shotgun (WGS) entry which is preliminary data.</text>
</comment>
<organism evidence="2 3">
    <name type="scientific">Cellulomonas denverensis</name>
    <dbReference type="NCBI Taxonomy" id="264297"/>
    <lineage>
        <taxon>Bacteria</taxon>
        <taxon>Bacillati</taxon>
        <taxon>Actinomycetota</taxon>
        <taxon>Actinomycetes</taxon>
        <taxon>Micrococcales</taxon>
        <taxon>Cellulomonadaceae</taxon>
        <taxon>Cellulomonas</taxon>
    </lineage>
</organism>
<sequence>MPGDHRQDADGPRLIDARDDPPWLPPGSRAEIWASSAAPRPTGLVRLALRRDDAVFCAPREDGRLDLPTRAVAPDDPDGHGAARALARDILGEPGALTGPIGFVRNVVPDPDAGYPWPVPLAHFTLWAATGGPAVPGEWLPLAVDSPLRDQHWFPLLAS</sequence>
<dbReference type="EMBL" id="JAAXOX010000005">
    <property type="protein sequence ID" value="NKY23265.1"/>
    <property type="molecule type" value="Genomic_DNA"/>
</dbReference>
<evidence type="ECO:0000313" key="3">
    <source>
        <dbReference type="Proteomes" id="UP000581206"/>
    </source>
</evidence>
<evidence type="ECO:0000313" key="2">
    <source>
        <dbReference type="EMBL" id="NKY23265.1"/>
    </source>
</evidence>
<name>A0A7X6KW79_9CELL</name>
<keyword evidence="2" id="KW-0378">Hydrolase</keyword>
<dbReference type="Proteomes" id="UP000581206">
    <property type="component" value="Unassembled WGS sequence"/>
</dbReference>
<feature type="region of interest" description="Disordered" evidence="1">
    <location>
        <begin position="1"/>
        <end position="30"/>
    </location>
</feature>
<feature type="compositionally biased region" description="Basic and acidic residues" evidence="1">
    <location>
        <begin position="1"/>
        <end position="21"/>
    </location>
</feature>
<keyword evidence="3" id="KW-1185">Reference proteome</keyword>
<dbReference type="GO" id="GO:0016787">
    <property type="term" value="F:hydrolase activity"/>
    <property type="evidence" value="ECO:0007669"/>
    <property type="project" value="UniProtKB-KW"/>
</dbReference>
<gene>
    <name evidence="2" type="ORF">HGA03_11390</name>
</gene>
<reference evidence="2 3" key="1">
    <citation type="submission" date="2020-04" db="EMBL/GenBank/DDBJ databases">
        <title>MicrobeNet Type strains.</title>
        <authorList>
            <person name="Nicholson A.C."/>
        </authorList>
    </citation>
    <scope>NUCLEOTIDE SEQUENCE [LARGE SCALE GENOMIC DNA]</scope>
    <source>
        <strain evidence="2 3">ATCC BAA-788</strain>
    </source>
</reference>
<protein>
    <submittedName>
        <fullName evidence="2">NUDIX hydrolase</fullName>
    </submittedName>
</protein>